<accession>A0A126X0X3</accession>
<organism evidence="10">
    <name type="scientific">Cyanophora paradoxa</name>
    <dbReference type="NCBI Taxonomy" id="2762"/>
    <lineage>
        <taxon>Eukaryota</taxon>
        <taxon>Glaucocystophyceae</taxon>
        <taxon>Cyanophorales</taxon>
        <taxon>Cyanophoraceae</taxon>
        <taxon>Cyanophora</taxon>
    </lineage>
</organism>
<dbReference type="InterPro" id="IPR001610">
    <property type="entry name" value="PAC"/>
</dbReference>
<keyword evidence="2" id="KW-0288">FMN</keyword>
<dbReference type="Pfam" id="PF13426">
    <property type="entry name" value="PAS_9"/>
    <property type="match status" value="2"/>
</dbReference>
<evidence type="ECO:0000259" key="8">
    <source>
        <dbReference type="PROSITE" id="PS50113"/>
    </source>
</evidence>
<dbReference type="EMBL" id="KU700623">
    <property type="protein sequence ID" value="AML78367.1"/>
    <property type="molecule type" value="mRNA"/>
</dbReference>
<dbReference type="InterPro" id="IPR035965">
    <property type="entry name" value="PAS-like_dom_sf"/>
</dbReference>
<dbReference type="Pfam" id="PF00010">
    <property type="entry name" value="HLH"/>
    <property type="match status" value="1"/>
</dbReference>
<evidence type="ECO:0000313" key="10">
    <source>
        <dbReference type="EMBL" id="AML78367.1"/>
    </source>
</evidence>
<evidence type="ECO:0000256" key="2">
    <source>
        <dbReference type="ARBA" id="ARBA00022643"/>
    </source>
</evidence>
<dbReference type="InterPro" id="IPR000700">
    <property type="entry name" value="PAS-assoc_C"/>
</dbReference>
<evidence type="ECO:0000256" key="5">
    <source>
        <dbReference type="SAM" id="Coils"/>
    </source>
</evidence>
<feature type="domain" description="BHLH" evidence="9">
    <location>
        <begin position="5"/>
        <end position="56"/>
    </location>
</feature>
<dbReference type="PANTHER" id="PTHR47429">
    <property type="entry name" value="PROTEIN TWIN LOV 1"/>
    <property type="match status" value="1"/>
</dbReference>
<dbReference type="CDD" id="cd00130">
    <property type="entry name" value="PAS"/>
    <property type="match status" value="2"/>
</dbReference>
<evidence type="ECO:0000259" key="9">
    <source>
        <dbReference type="PROSITE" id="PS50888"/>
    </source>
</evidence>
<dbReference type="Gene3D" id="4.10.280.10">
    <property type="entry name" value="Helix-loop-helix DNA-binding domain"/>
    <property type="match status" value="1"/>
</dbReference>
<keyword evidence="3" id="KW-0677">Repeat</keyword>
<name>A0A126X0X3_CYAPA</name>
<dbReference type="PROSITE" id="PS50112">
    <property type="entry name" value="PAS"/>
    <property type="match status" value="2"/>
</dbReference>
<dbReference type="AlphaFoldDB" id="A0A126X0X3"/>
<dbReference type="SMART" id="SM00353">
    <property type="entry name" value="HLH"/>
    <property type="match status" value="1"/>
</dbReference>
<dbReference type="SMART" id="SM00086">
    <property type="entry name" value="PAC"/>
    <property type="match status" value="2"/>
</dbReference>
<feature type="region of interest" description="Disordered" evidence="6">
    <location>
        <begin position="1"/>
        <end position="20"/>
    </location>
</feature>
<feature type="region of interest" description="Disordered" evidence="6">
    <location>
        <begin position="80"/>
        <end position="102"/>
    </location>
</feature>
<proteinExistence type="evidence at transcript level"/>
<reference evidence="10" key="1">
    <citation type="journal article" date="2016" name="Proc. Natl. Acad. Sci. U.S.A.">
        <title>Functional and topological diversity of LOV domain photoreceptors.</title>
        <authorList>
            <person name="Glantz S.T."/>
            <person name="Carpenter E.J."/>
            <person name="Melkonian M."/>
            <person name="Gardner K.H."/>
            <person name="Boyden E.S."/>
            <person name="Wong G.K."/>
            <person name="Chow B.Y."/>
        </authorList>
    </citation>
    <scope>NUCLEOTIDE SEQUENCE</scope>
    <source>
        <strain evidence="10">QFND_2007371</strain>
    </source>
</reference>
<dbReference type="Gene3D" id="3.30.450.20">
    <property type="entry name" value="PAS domain"/>
    <property type="match status" value="2"/>
</dbReference>
<dbReference type="PANTHER" id="PTHR47429:SF2">
    <property type="entry name" value="PROTEIN TWIN LOV 1"/>
    <property type="match status" value="1"/>
</dbReference>
<evidence type="ECO:0000256" key="6">
    <source>
        <dbReference type="SAM" id="MobiDB-lite"/>
    </source>
</evidence>
<feature type="coiled-coil region" evidence="5">
    <location>
        <begin position="49"/>
        <end position="80"/>
    </location>
</feature>
<keyword evidence="5" id="KW-0175">Coiled coil</keyword>
<dbReference type="InterPro" id="IPR036638">
    <property type="entry name" value="HLH_DNA-bd_sf"/>
</dbReference>
<keyword evidence="1" id="KW-0285">Flavoprotein</keyword>
<dbReference type="InterPro" id="IPR011598">
    <property type="entry name" value="bHLH_dom"/>
</dbReference>
<dbReference type="SUPFAM" id="SSF55785">
    <property type="entry name" value="PYP-like sensor domain (PAS domain)"/>
    <property type="match status" value="2"/>
</dbReference>
<feature type="domain" description="PAS" evidence="7">
    <location>
        <begin position="185"/>
        <end position="234"/>
    </location>
</feature>
<evidence type="ECO:0000259" key="7">
    <source>
        <dbReference type="PROSITE" id="PS50112"/>
    </source>
</evidence>
<dbReference type="PROSITE" id="PS50888">
    <property type="entry name" value="BHLH"/>
    <property type="match status" value="1"/>
</dbReference>
<feature type="domain" description="PAS" evidence="7">
    <location>
        <begin position="415"/>
        <end position="463"/>
    </location>
</feature>
<feature type="domain" description="PAC" evidence="8">
    <location>
        <begin position="468"/>
        <end position="515"/>
    </location>
</feature>
<evidence type="ECO:0000256" key="3">
    <source>
        <dbReference type="ARBA" id="ARBA00022737"/>
    </source>
</evidence>
<keyword evidence="4" id="KW-0157">Chromophore</keyword>
<dbReference type="NCBIfam" id="TIGR00229">
    <property type="entry name" value="sensory_box"/>
    <property type="match status" value="2"/>
</dbReference>
<feature type="domain" description="PAC" evidence="8">
    <location>
        <begin position="259"/>
        <end position="313"/>
    </location>
</feature>
<evidence type="ECO:0000256" key="4">
    <source>
        <dbReference type="ARBA" id="ARBA00022991"/>
    </source>
</evidence>
<protein>
    <submittedName>
        <fullName evidence="10">Putative LOV domain-containing protein</fullName>
    </submittedName>
</protein>
<dbReference type="PROSITE" id="PS50113">
    <property type="entry name" value="PAC"/>
    <property type="match status" value="2"/>
</dbReference>
<dbReference type="InterPro" id="IPR000014">
    <property type="entry name" value="PAS"/>
</dbReference>
<dbReference type="GO" id="GO:0005634">
    <property type="term" value="C:nucleus"/>
    <property type="evidence" value="ECO:0007669"/>
    <property type="project" value="TreeGrafter"/>
</dbReference>
<dbReference type="SUPFAM" id="SSF47459">
    <property type="entry name" value="HLH, helix-loop-helix DNA-binding domain"/>
    <property type="match status" value="1"/>
</dbReference>
<sequence>MRDSRGGGTHSETERKRRDYMNEQISTLKALVPNFDAPKPNKVTILGKAVEYMSELTETNTKLQDETEELRKEVERLRNMVIKDGPSEAPRPPAPKAPERKGSLIFGASPEMDLQLHLQLQQLQQAQELLGQVEGVGPEQQAALQQQVALLQRKTKNLFDLPLAVYESVPQIISDDSIAIPDLNLKQFIAAALRITMENLIVTDPNIVGHPIVYASPGFQRMTGYTEAEIIGRNCRFLQGSATDRHITMELGKAIREKREYLAEILNYRKDGTPFWNLVYIDPVLDKDNEVVVFLGVQFDITSSKSRGDKLAKIRTASQDAIKEIAHAQGYTPADTGNDWRFHMPLGPRVKSELGLPALDAAPSEELKVFLASVLHMAMHAVCVIEGKGPPAPSPLDDFLALDEPCAEPKHAGRGSIVYVTRGFEEMTGWKRAELVGRRLETLHCPESDQKTVAAIRECLASSRPGILLTELLMQKKDGTRFWNLMFIYGVPDTRGETALNVLLTFDITQHRGAR</sequence>
<evidence type="ECO:0000256" key="1">
    <source>
        <dbReference type="ARBA" id="ARBA00022630"/>
    </source>
</evidence>
<dbReference type="GO" id="GO:0046983">
    <property type="term" value="F:protein dimerization activity"/>
    <property type="evidence" value="ECO:0007669"/>
    <property type="project" value="InterPro"/>
</dbReference>